<keyword evidence="1" id="KW-0812">Transmembrane</keyword>
<feature type="transmembrane region" description="Helical" evidence="1">
    <location>
        <begin position="103"/>
        <end position="121"/>
    </location>
</feature>
<feature type="transmembrane region" description="Helical" evidence="1">
    <location>
        <begin position="5"/>
        <end position="22"/>
    </location>
</feature>
<protein>
    <recommendedName>
        <fullName evidence="2">CAAX prenyl protease 2/Lysostaphin resistance protein A-like domain-containing protein</fullName>
    </recommendedName>
</protein>
<keyword evidence="1" id="KW-1133">Transmembrane helix</keyword>
<feature type="transmembrane region" description="Helical" evidence="1">
    <location>
        <begin position="28"/>
        <end position="47"/>
    </location>
</feature>
<evidence type="ECO:0000313" key="4">
    <source>
        <dbReference type="Proteomes" id="UP000018896"/>
    </source>
</evidence>
<keyword evidence="1" id="KW-0472">Membrane</keyword>
<dbReference type="Pfam" id="PF02517">
    <property type="entry name" value="Rce1-like"/>
    <property type="match status" value="1"/>
</dbReference>
<feature type="transmembrane region" description="Helical" evidence="1">
    <location>
        <begin position="141"/>
        <end position="174"/>
    </location>
</feature>
<reference evidence="3 4" key="1">
    <citation type="journal article" date="2014" name="Genome Announc.">
        <title>Draft Genome Sequences of Three Alkaliphilic Bacillus Strains, Bacillus wakoensis JCM 9140T, Bacillus akibai JCM 9157T, and Bacillus hemicellulosilyticus JCM 9152T.</title>
        <authorList>
            <person name="Yuki M."/>
            <person name="Oshima K."/>
            <person name="Suda W."/>
            <person name="Oshida Y."/>
            <person name="Kitamura K."/>
            <person name="Iida T."/>
            <person name="Hattori M."/>
            <person name="Ohkuma M."/>
        </authorList>
    </citation>
    <scope>NUCLEOTIDE SEQUENCE [LARGE SCALE GENOMIC DNA]</scope>
    <source>
        <strain evidence="3 4">JCM 9157</strain>
    </source>
</reference>
<organism evidence="3 4">
    <name type="scientific">Halalkalibacter akibai (strain ATCC 43226 / DSM 21942 / CIP 109018 / JCM 9157 / 1139)</name>
    <name type="common">Bacillus akibai</name>
    <dbReference type="NCBI Taxonomy" id="1236973"/>
    <lineage>
        <taxon>Bacteria</taxon>
        <taxon>Bacillati</taxon>
        <taxon>Bacillota</taxon>
        <taxon>Bacilli</taxon>
        <taxon>Bacillales</taxon>
        <taxon>Bacillaceae</taxon>
        <taxon>Halalkalibacter</taxon>
    </lineage>
</organism>
<dbReference type="PANTHER" id="PTHR36435:SF1">
    <property type="entry name" value="CAAX AMINO TERMINAL PROTEASE FAMILY PROTEIN"/>
    <property type="match status" value="1"/>
</dbReference>
<name>W4QQA1_HALA3</name>
<dbReference type="eggNOG" id="COG1266">
    <property type="taxonomic scope" value="Bacteria"/>
</dbReference>
<evidence type="ECO:0000256" key="1">
    <source>
        <dbReference type="SAM" id="Phobius"/>
    </source>
</evidence>
<comment type="caution">
    <text evidence="3">The sequence shown here is derived from an EMBL/GenBank/DDBJ whole genome shotgun (WGS) entry which is preliminary data.</text>
</comment>
<dbReference type="GO" id="GO:0080120">
    <property type="term" value="P:CAAX-box protein maturation"/>
    <property type="evidence" value="ECO:0007669"/>
    <property type="project" value="UniProtKB-ARBA"/>
</dbReference>
<dbReference type="PANTHER" id="PTHR36435">
    <property type="entry name" value="SLR1288 PROTEIN"/>
    <property type="match status" value="1"/>
</dbReference>
<dbReference type="STRING" id="1236973.JCM9157_508"/>
<evidence type="ECO:0000313" key="3">
    <source>
        <dbReference type="EMBL" id="GAE33504.1"/>
    </source>
</evidence>
<dbReference type="RefSeq" id="WP_035661667.1">
    <property type="nucleotide sequence ID" value="NZ_BAUV01000002.1"/>
</dbReference>
<gene>
    <name evidence="3" type="ORF">JCM9157_508</name>
</gene>
<dbReference type="Proteomes" id="UP000018896">
    <property type="component" value="Unassembled WGS sequence"/>
</dbReference>
<dbReference type="OrthoDB" id="1903300at2"/>
<dbReference type="InterPro" id="IPR003675">
    <property type="entry name" value="Rce1/LyrA-like_dom"/>
</dbReference>
<keyword evidence="4" id="KW-1185">Reference proteome</keyword>
<sequence length="201" mass="22853">MKQDRYFYIGILLALGLLTLSFNLTLNAFWTTFPIALSLLSIWSWIFEKHNITFPRISLITIALGTGLALYGLFALGKWFLLYNGIPLLTELETLYQLVQPTGFLNFLFLFVIIIPGEEWFWRGFIVKRLMNQTSDIHAALIGTLLYAGCHLVTGSLLLVLAALIAGLIWSFLYVKTNNIWVPIVSHVTFNLLLLILFPLI</sequence>
<dbReference type="GO" id="GO:0004175">
    <property type="term" value="F:endopeptidase activity"/>
    <property type="evidence" value="ECO:0007669"/>
    <property type="project" value="UniProtKB-ARBA"/>
</dbReference>
<dbReference type="EMBL" id="BAUV01000002">
    <property type="protein sequence ID" value="GAE33504.1"/>
    <property type="molecule type" value="Genomic_DNA"/>
</dbReference>
<dbReference type="AlphaFoldDB" id="W4QQA1"/>
<feature type="transmembrane region" description="Helical" evidence="1">
    <location>
        <begin position="59"/>
        <end position="83"/>
    </location>
</feature>
<accession>W4QQA1</accession>
<proteinExistence type="predicted"/>
<feature type="transmembrane region" description="Helical" evidence="1">
    <location>
        <begin position="180"/>
        <end position="200"/>
    </location>
</feature>
<feature type="domain" description="CAAX prenyl protease 2/Lysostaphin resistance protein A-like" evidence="2">
    <location>
        <begin position="104"/>
        <end position="193"/>
    </location>
</feature>
<evidence type="ECO:0000259" key="2">
    <source>
        <dbReference type="Pfam" id="PF02517"/>
    </source>
</evidence>
<dbReference type="InterPro" id="IPR052710">
    <property type="entry name" value="CAAX_protease"/>
</dbReference>